<evidence type="ECO:0000313" key="2">
    <source>
        <dbReference type="Proteomes" id="UP000298030"/>
    </source>
</evidence>
<dbReference type="EMBL" id="QPFP01000018">
    <property type="protein sequence ID" value="TEB31597.1"/>
    <property type="molecule type" value="Genomic_DNA"/>
</dbReference>
<evidence type="ECO:0000313" key="1">
    <source>
        <dbReference type="EMBL" id="TEB31597.1"/>
    </source>
</evidence>
<proteinExistence type="predicted"/>
<protein>
    <submittedName>
        <fullName evidence="1">Uncharacterized protein</fullName>
    </submittedName>
</protein>
<reference evidence="1 2" key="1">
    <citation type="journal article" date="2019" name="Nat. Ecol. Evol.">
        <title>Megaphylogeny resolves global patterns of mushroom evolution.</title>
        <authorList>
            <person name="Varga T."/>
            <person name="Krizsan K."/>
            <person name="Foldi C."/>
            <person name="Dima B."/>
            <person name="Sanchez-Garcia M."/>
            <person name="Sanchez-Ramirez S."/>
            <person name="Szollosi G.J."/>
            <person name="Szarkandi J.G."/>
            <person name="Papp V."/>
            <person name="Albert L."/>
            <person name="Andreopoulos W."/>
            <person name="Angelini C."/>
            <person name="Antonin V."/>
            <person name="Barry K.W."/>
            <person name="Bougher N.L."/>
            <person name="Buchanan P."/>
            <person name="Buyck B."/>
            <person name="Bense V."/>
            <person name="Catcheside P."/>
            <person name="Chovatia M."/>
            <person name="Cooper J."/>
            <person name="Damon W."/>
            <person name="Desjardin D."/>
            <person name="Finy P."/>
            <person name="Geml J."/>
            <person name="Haridas S."/>
            <person name="Hughes K."/>
            <person name="Justo A."/>
            <person name="Karasinski D."/>
            <person name="Kautmanova I."/>
            <person name="Kiss B."/>
            <person name="Kocsube S."/>
            <person name="Kotiranta H."/>
            <person name="LaButti K.M."/>
            <person name="Lechner B.E."/>
            <person name="Liimatainen K."/>
            <person name="Lipzen A."/>
            <person name="Lukacs Z."/>
            <person name="Mihaltcheva S."/>
            <person name="Morgado L.N."/>
            <person name="Niskanen T."/>
            <person name="Noordeloos M.E."/>
            <person name="Ohm R.A."/>
            <person name="Ortiz-Santana B."/>
            <person name="Ovrebo C."/>
            <person name="Racz N."/>
            <person name="Riley R."/>
            <person name="Savchenko A."/>
            <person name="Shiryaev A."/>
            <person name="Soop K."/>
            <person name="Spirin V."/>
            <person name="Szebenyi C."/>
            <person name="Tomsovsky M."/>
            <person name="Tulloss R.E."/>
            <person name="Uehling J."/>
            <person name="Grigoriev I.V."/>
            <person name="Vagvolgyi C."/>
            <person name="Papp T."/>
            <person name="Martin F.M."/>
            <person name="Miettinen O."/>
            <person name="Hibbett D.S."/>
            <person name="Nagy L.G."/>
        </authorList>
    </citation>
    <scope>NUCLEOTIDE SEQUENCE [LARGE SCALE GENOMIC DNA]</scope>
    <source>
        <strain evidence="1 2">FP101781</strain>
    </source>
</reference>
<dbReference type="AlphaFoldDB" id="A0A4Y7TBP7"/>
<sequence>MALRLPFMCLPEQFLEAPGIRKPRFSTEIDSGSSVASTRHAVRGLLPALNRNKVLDLDLIYPEEIDATDLDP</sequence>
<organism evidence="1 2">
    <name type="scientific">Coprinellus micaceus</name>
    <name type="common">Glistening ink-cap mushroom</name>
    <name type="synonym">Coprinus micaceus</name>
    <dbReference type="NCBI Taxonomy" id="71717"/>
    <lineage>
        <taxon>Eukaryota</taxon>
        <taxon>Fungi</taxon>
        <taxon>Dikarya</taxon>
        <taxon>Basidiomycota</taxon>
        <taxon>Agaricomycotina</taxon>
        <taxon>Agaricomycetes</taxon>
        <taxon>Agaricomycetidae</taxon>
        <taxon>Agaricales</taxon>
        <taxon>Agaricineae</taxon>
        <taxon>Psathyrellaceae</taxon>
        <taxon>Coprinellus</taxon>
    </lineage>
</organism>
<dbReference type="Proteomes" id="UP000298030">
    <property type="component" value="Unassembled WGS sequence"/>
</dbReference>
<name>A0A4Y7TBP7_COPMI</name>
<keyword evidence="2" id="KW-1185">Reference proteome</keyword>
<comment type="caution">
    <text evidence="1">The sequence shown here is derived from an EMBL/GenBank/DDBJ whole genome shotgun (WGS) entry which is preliminary data.</text>
</comment>
<gene>
    <name evidence="1" type="ORF">FA13DRAFT_1732437</name>
</gene>
<accession>A0A4Y7TBP7</accession>